<sequence length="432" mass="48201">MDKRKWATGKRLVLITLMTVLANTPVLAAEQQEILTLQQIVDTAVKNNPAVMESQKRWEEKQARIALAKAWPNPQLGIMKDDIPKNSLNPFDAMMTEYTFTQDIMNPAKLKAMGKMASSDAGMAEANYRDKQMEVYSTAKSAYYDLLYADKALEIGKENQQLMGQLVQIAQVNYSTGMVPLQDTLRAQTEFSTMTTDLLNMASMAAVAKAKVNTILGRSADTLFAVQEEFSAPPPNFDLAALQKEAQTNKPAVVSMERQLAMAKNGVELANKQSLPDYQLSIGYKDRKQTMMDTQPDTWKMEFMVMLPLWQSKNKAEVRSAEASLDTAQASLATMKNMTDLDLQMALTEAQSAWRQIDLYKNTVIPQAEQTYQAGVVSYTNGKVDFMAVLDSLNALRNAKLDYYKARVDYEKAVANLEKAVGKPLFTSEAQP</sequence>
<evidence type="ECO:0000256" key="3">
    <source>
        <dbReference type="ARBA" id="ARBA00022448"/>
    </source>
</evidence>
<evidence type="ECO:0000256" key="8">
    <source>
        <dbReference type="SAM" id="SignalP"/>
    </source>
</evidence>
<dbReference type="AlphaFoldDB" id="A0A1H8X0H5"/>
<comment type="subcellular location">
    <subcellularLocation>
        <location evidence="1">Cell outer membrane</location>
    </subcellularLocation>
</comment>
<accession>A0A1H8X0H5</accession>
<dbReference type="GO" id="GO:0015562">
    <property type="term" value="F:efflux transmembrane transporter activity"/>
    <property type="evidence" value="ECO:0007669"/>
    <property type="project" value="InterPro"/>
</dbReference>
<dbReference type="GO" id="GO:0009279">
    <property type="term" value="C:cell outer membrane"/>
    <property type="evidence" value="ECO:0007669"/>
    <property type="project" value="UniProtKB-SubCell"/>
</dbReference>
<protein>
    <submittedName>
        <fullName evidence="9">Outer membrane protein TolC</fullName>
    </submittedName>
</protein>
<evidence type="ECO:0000256" key="6">
    <source>
        <dbReference type="ARBA" id="ARBA00023136"/>
    </source>
</evidence>
<evidence type="ECO:0000256" key="5">
    <source>
        <dbReference type="ARBA" id="ARBA00022692"/>
    </source>
</evidence>
<name>A0A1H8X0H5_9FIRM</name>
<keyword evidence="8" id="KW-0732">Signal</keyword>
<dbReference type="RefSeq" id="WP_091748956.1">
    <property type="nucleotide sequence ID" value="NZ_FODY01000019.1"/>
</dbReference>
<keyword evidence="3" id="KW-0813">Transport</keyword>
<feature type="chain" id="PRO_5011726456" evidence="8">
    <location>
        <begin position="29"/>
        <end position="432"/>
    </location>
</feature>
<dbReference type="EMBL" id="FODY01000019">
    <property type="protein sequence ID" value="SEP33341.1"/>
    <property type="molecule type" value="Genomic_DNA"/>
</dbReference>
<keyword evidence="5" id="KW-0812">Transmembrane</keyword>
<dbReference type="InterPro" id="IPR051906">
    <property type="entry name" value="TolC-like"/>
</dbReference>
<dbReference type="Gene3D" id="1.20.1600.10">
    <property type="entry name" value="Outer membrane efflux proteins (OEP)"/>
    <property type="match status" value="1"/>
</dbReference>
<keyword evidence="10" id="KW-1185">Reference proteome</keyword>
<feature type="signal peptide" evidence="8">
    <location>
        <begin position="1"/>
        <end position="28"/>
    </location>
</feature>
<organism evidence="9 10">
    <name type="scientific">Propionispora vibrioides</name>
    <dbReference type="NCBI Taxonomy" id="112903"/>
    <lineage>
        <taxon>Bacteria</taxon>
        <taxon>Bacillati</taxon>
        <taxon>Bacillota</taxon>
        <taxon>Negativicutes</taxon>
        <taxon>Selenomonadales</taxon>
        <taxon>Sporomusaceae</taxon>
        <taxon>Propionispora</taxon>
    </lineage>
</organism>
<dbReference type="Pfam" id="PF02321">
    <property type="entry name" value="OEP"/>
    <property type="match status" value="2"/>
</dbReference>
<keyword evidence="6" id="KW-0472">Membrane</keyword>
<dbReference type="Proteomes" id="UP000198847">
    <property type="component" value="Unassembled WGS sequence"/>
</dbReference>
<dbReference type="SUPFAM" id="SSF56954">
    <property type="entry name" value="Outer membrane efflux proteins (OEP)"/>
    <property type="match status" value="1"/>
</dbReference>
<dbReference type="PANTHER" id="PTHR30026:SF20">
    <property type="entry name" value="OUTER MEMBRANE PROTEIN TOLC"/>
    <property type="match status" value="1"/>
</dbReference>
<evidence type="ECO:0000256" key="1">
    <source>
        <dbReference type="ARBA" id="ARBA00004442"/>
    </source>
</evidence>
<comment type="similarity">
    <text evidence="2">Belongs to the outer membrane factor (OMF) (TC 1.B.17) family.</text>
</comment>
<gene>
    <name evidence="9" type="ORF">SAMN04490178_11939</name>
</gene>
<dbReference type="GO" id="GO:0015288">
    <property type="term" value="F:porin activity"/>
    <property type="evidence" value="ECO:0007669"/>
    <property type="project" value="TreeGrafter"/>
</dbReference>
<dbReference type="OrthoDB" id="1680428at2"/>
<dbReference type="STRING" id="112903.SAMN04490178_11939"/>
<evidence type="ECO:0000313" key="9">
    <source>
        <dbReference type="EMBL" id="SEP33341.1"/>
    </source>
</evidence>
<evidence type="ECO:0000256" key="4">
    <source>
        <dbReference type="ARBA" id="ARBA00022452"/>
    </source>
</evidence>
<evidence type="ECO:0000313" key="10">
    <source>
        <dbReference type="Proteomes" id="UP000198847"/>
    </source>
</evidence>
<keyword evidence="7" id="KW-0998">Cell outer membrane</keyword>
<dbReference type="GO" id="GO:1990281">
    <property type="term" value="C:efflux pump complex"/>
    <property type="evidence" value="ECO:0007669"/>
    <property type="project" value="TreeGrafter"/>
</dbReference>
<evidence type="ECO:0000256" key="2">
    <source>
        <dbReference type="ARBA" id="ARBA00007613"/>
    </source>
</evidence>
<evidence type="ECO:0000256" key="7">
    <source>
        <dbReference type="ARBA" id="ARBA00023237"/>
    </source>
</evidence>
<keyword evidence="4" id="KW-1134">Transmembrane beta strand</keyword>
<dbReference type="InterPro" id="IPR003423">
    <property type="entry name" value="OMP_efflux"/>
</dbReference>
<reference evidence="9 10" key="1">
    <citation type="submission" date="2016-10" db="EMBL/GenBank/DDBJ databases">
        <authorList>
            <person name="de Groot N.N."/>
        </authorList>
    </citation>
    <scope>NUCLEOTIDE SEQUENCE [LARGE SCALE GENOMIC DNA]</scope>
    <source>
        <strain evidence="9 10">DSM 13305</strain>
    </source>
</reference>
<dbReference type="PANTHER" id="PTHR30026">
    <property type="entry name" value="OUTER MEMBRANE PROTEIN TOLC"/>
    <property type="match status" value="1"/>
</dbReference>
<proteinExistence type="inferred from homology"/>